<feature type="region of interest" description="Disordered" evidence="1">
    <location>
        <begin position="93"/>
        <end position="117"/>
    </location>
</feature>
<reference evidence="2 3" key="1">
    <citation type="submission" date="2017-03" db="EMBL/GenBank/DDBJ databases">
        <authorList>
            <person name="Afonso C.L."/>
            <person name="Miller P.J."/>
            <person name="Scott M.A."/>
            <person name="Spackman E."/>
            <person name="Goraichik I."/>
            <person name="Dimitrov K.M."/>
            <person name="Suarez D.L."/>
            <person name="Swayne D.E."/>
        </authorList>
    </citation>
    <scope>NUCLEOTIDE SEQUENCE [LARGE SCALE GENOMIC DNA]</scope>
    <source>
        <strain evidence="2 3">CECT 7751</strain>
    </source>
</reference>
<proteinExistence type="predicted"/>
<accession>A0A1X6ZZU9</accession>
<evidence type="ECO:0000313" key="3">
    <source>
        <dbReference type="Proteomes" id="UP000193963"/>
    </source>
</evidence>
<gene>
    <name evidence="2" type="ORF">PSM7751_03400</name>
</gene>
<dbReference type="OrthoDB" id="7658488at2"/>
<organism evidence="2 3">
    <name type="scientific">Pseudooceanicola marinus</name>
    <dbReference type="NCBI Taxonomy" id="396013"/>
    <lineage>
        <taxon>Bacteria</taxon>
        <taxon>Pseudomonadati</taxon>
        <taxon>Pseudomonadota</taxon>
        <taxon>Alphaproteobacteria</taxon>
        <taxon>Rhodobacterales</taxon>
        <taxon>Paracoccaceae</taxon>
        <taxon>Pseudooceanicola</taxon>
    </lineage>
</organism>
<sequence length="117" mass="13135">MTTFLPKDLADGLEEARKLKARKGSRLRIEADGQSYPVLRRWEDGFSVERELVPQLRGHVDLFEGSRFLATCLIVASAEAAGEMRYEFKRATPARDSAPVDFQQDEEAPVALLGRPD</sequence>
<dbReference type="RefSeq" id="WP_085889428.1">
    <property type="nucleotide sequence ID" value="NZ_FWFN01000007.1"/>
</dbReference>
<keyword evidence="3" id="KW-1185">Reference proteome</keyword>
<evidence type="ECO:0000256" key="1">
    <source>
        <dbReference type="SAM" id="MobiDB-lite"/>
    </source>
</evidence>
<dbReference type="AlphaFoldDB" id="A0A1X6ZZU9"/>
<evidence type="ECO:0000313" key="2">
    <source>
        <dbReference type="EMBL" id="SLN65949.1"/>
    </source>
</evidence>
<dbReference type="EMBL" id="FWFN01000007">
    <property type="protein sequence ID" value="SLN65949.1"/>
    <property type="molecule type" value="Genomic_DNA"/>
</dbReference>
<name>A0A1X6ZZU9_9RHOB</name>
<dbReference type="Proteomes" id="UP000193963">
    <property type="component" value="Unassembled WGS sequence"/>
</dbReference>
<protein>
    <submittedName>
        <fullName evidence="2">Uncharacterized protein</fullName>
    </submittedName>
</protein>